<evidence type="ECO:0000256" key="4">
    <source>
        <dbReference type="ARBA" id="ARBA00022448"/>
    </source>
</evidence>
<keyword evidence="8" id="KW-0066">ATP synthesis</keyword>
<evidence type="ECO:0000256" key="7">
    <source>
        <dbReference type="ARBA" id="ARBA00023136"/>
    </source>
</evidence>
<dbReference type="Proteomes" id="UP000629468">
    <property type="component" value="Unassembled WGS sequence"/>
</dbReference>
<dbReference type="Gene3D" id="1.10.520.20">
    <property type="entry name" value="N-terminal domain of the delta subunit of the F1F0-ATP synthase"/>
    <property type="match status" value="1"/>
</dbReference>
<keyword evidence="4" id="KW-0813">Transport</keyword>
<evidence type="ECO:0000256" key="8">
    <source>
        <dbReference type="ARBA" id="ARBA00023310"/>
    </source>
</evidence>
<dbReference type="GO" id="GO:0016020">
    <property type="term" value="C:membrane"/>
    <property type="evidence" value="ECO:0007669"/>
    <property type="project" value="UniProtKB-SubCell"/>
</dbReference>
<name>A0A8H7KJK7_AGABI</name>
<evidence type="ECO:0000256" key="6">
    <source>
        <dbReference type="ARBA" id="ARBA00023065"/>
    </source>
</evidence>
<keyword evidence="6" id="KW-0406">Ion transport</keyword>
<evidence type="ECO:0000256" key="3">
    <source>
        <dbReference type="ARBA" id="ARBA00014723"/>
    </source>
</evidence>
<dbReference type="AlphaFoldDB" id="A0A8H7KJK7"/>
<dbReference type="EMBL" id="JABXXO010000003">
    <property type="protein sequence ID" value="KAF7782220.1"/>
    <property type="molecule type" value="Genomic_DNA"/>
</dbReference>
<comment type="similarity">
    <text evidence="2">Belongs to the ATPase delta chain family.</text>
</comment>
<evidence type="ECO:0000256" key="2">
    <source>
        <dbReference type="ARBA" id="ARBA00007046"/>
    </source>
</evidence>
<organism evidence="9 10">
    <name type="scientific">Agaricus bisporus var. burnettii</name>
    <dbReference type="NCBI Taxonomy" id="192524"/>
    <lineage>
        <taxon>Eukaryota</taxon>
        <taxon>Fungi</taxon>
        <taxon>Dikarya</taxon>
        <taxon>Basidiomycota</taxon>
        <taxon>Agaricomycotina</taxon>
        <taxon>Agaricomycetes</taxon>
        <taxon>Agaricomycetidae</taxon>
        <taxon>Agaricales</taxon>
        <taxon>Agaricineae</taxon>
        <taxon>Agaricaceae</taxon>
        <taxon>Agaricus</taxon>
    </lineage>
</organism>
<dbReference type="PANTHER" id="PTHR11910">
    <property type="entry name" value="ATP SYNTHASE DELTA CHAIN"/>
    <property type="match status" value="1"/>
</dbReference>
<dbReference type="SUPFAM" id="SSF47928">
    <property type="entry name" value="N-terminal domain of the delta subunit of the F1F0-ATP synthase"/>
    <property type="match status" value="1"/>
</dbReference>
<dbReference type="GO" id="GO:0046933">
    <property type="term" value="F:proton-transporting ATP synthase activity, rotational mechanism"/>
    <property type="evidence" value="ECO:0007669"/>
    <property type="project" value="InterPro"/>
</dbReference>
<keyword evidence="7" id="KW-0472">Membrane</keyword>
<dbReference type="InterPro" id="IPR000711">
    <property type="entry name" value="ATPase_OSCP/dsu"/>
</dbReference>
<accession>A0A8H7KJK7</accession>
<comment type="caution">
    <text evidence="9">The sequence shown here is derived from an EMBL/GenBank/DDBJ whole genome shotgun (WGS) entry which is preliminary data.</text>
</comment>
<dbReference type="InterPro" id="IPR026015">
    <property type="entry name" value="ATP_synth_OSCP/delta_N_sf"/>
</dbReference>
<protein>
    <recommendedName>
        <fullName evidence="3">ATP synthase subunit 5, mitochondrial</fullName>
    </recommendedName>
</protein>
<dbReference type="PRINTS" id="PR00125">
    <property type="entry name" value="ATPASEDELTA"/>
</dbReference>
<evidence type="ECO:0000256" key="5">
    <source>
        <dbReference type="ARBA" id="ARBA00022781"/>
    </source>
</evidence>
<evidence type="ECO:0000313" key="10">
    <source>
        <dbReference type="Proteomes" id="UP000629468"/>
    </source>
</evidence>
<comment type="subcellular location">
    <subcellularLocation>
        <location evidence="1">Membrane</location>
    </subcellularLocation>
</comment>
<dbReference type="NCBIfam" id="TIGR01145">
    <property type="entry name" value="ATP_synt_delta"/>
    <property type="match status" value="1"/>
</dbReference>
<evidence type="ECO:0000313" key="9">
    <source>
        <dbReference type="EMBL" id="KAF7782220.1"/>
    </source>
</evidence>
<keyword evidence="5" id="KW-0375">Hydrogen ion transport</keyword>
<gene>
    <name evidence="9" type="ORF">Agabi119p4_1596</name>
</gene>
<dbReference type="Pfam" id="PF00213">
    <property type="entry name" value="OSCP"/>
    <property type="match status" value="1"/>
</dbReference>
<dbReference type="HAMAP" id="MF_01416">
    <property type="entry name" value="ATP_synth_delta_bact"/>
    <property type="match status" value="1"/>
</dbReference>
<evidence type="ECO:0000256" key="1">
    <source>
        <dbReference type="ARBA" id="ARBA00004370"/>
    </source>
</evidence>
<reference evidence="9 10" key="1">
    <citation type="journal article" name="Sci. Rep.">
        <title>Telomere-to-telomere assembled and centromere annotated genomes of the two main subspecies of the button mushroom Agaricus bisporus reveal especially polymorphic chromosome ends.</title>
        <authorList>
            <person name="Sonnenberg A.S.M."/>
            <person name="Sedaghat-Telgerd N."/>
            <person name="Lavrijssen B."/>
            <person name="Ohm R.A."/>
            <person name="Hendrickx P.M."/>
            <person name="Scholtmeijer K."/>
            <person name="Baars J.J.P."/>
            <person name="van Peer A."/>
        </authorList>
    </citation>
    <scope>NUCLEOTIDE SEQUENCE [LARGE SCALE GENOMIC DNA]</scope>
    <source>
        <strain evidence="9 10">H119_p4</strain>
    </source>
</reference>
<proteinExistence type="inferred from homology"/>
<sequence length="218" mass="22976">MLLASATRTISATPGLGRRAASAISSKYSKAVFGAALQKSPQILNKVATELTNASNAIKASPEISTLIRNPTLSSQERLAGLQLLYGKLEGGSGGGGAAKKEGLSEITKNLFEVLSENGRLGEAEEVIQGFQELLAQHKGELTVTVTSAQPLPRDMVTRLENALKQSQAAQAAKVLKIENKINPSILGGVIVDFGEKSIDLSVQSRVTKLNNVIQQSV</sequence>